<evidence type="ECO:0000256" key="1">
    <source>
        <dbReference type="PROSITE-ProRule" id="PRU01263"/>
    </source>
</evidence>
<dbReference type="SMART" id="SM00868">
    <property type="entry name" value="zf-AD"/>
    <property type="match status" value="1"/>
</dbReference>
<evidence type="ECO:0000313" key="4">
    <source>
        <dbReference type="Proteomes" id="UP000691718"/>
    </source>
</evidence>
<dbReference type="EMBL" id="CAJQZP010000610">
    <property type="protein sequence ID" value="CAG4972406.1"/>
    <property type="molecule type" value="Genomic_DNA"/>
</dbReference>
<protein>
    <submittedName>
        <fullName evidence="3">(apollo) hypothetical protein</fullName>
    </submittedName>
</protein>
<proteinExistence type="predicted"/>
<feature type="binding site" evidence="1">
    <location>
        <position position="19"/>
    </location>
    <ligand>
        <name>Zn(2+)</name>
        <dbReference type="ChEBI" id="CHEBI:29105"/>
    </ligand>
</feature>
<dbReference type="AlphaFoldDB" id="A0A8S3WNU8"/>
<gene>
    <name evidence="3" type="ORF">PAPOLLO_LOCUS8618</name>
</gene>
<evidence type="ECO:0000313" key="3">
    <source>
        <dbReference type="EMBL" id="CAG4972406.1"/>
    </source>
</evidence>
<keyword evidence="4" id="KW-1185">Reference proteome</keyword>
<organism evidence="3 4">
    <name type="scientific">Parnassius apollo</name>
    <name type="common">Apollo butterfly</name>
    <name type="synonym">Papilio apollo</name>
    <dbReference type="NCBI Taxonomy" id="110799"/>
    <lineage>
        <taxon>Eukaryota</taxon>
        <taxon>Metazoa</taxon>
        <taxon>Ecdysozoa</taxon>
        <taxon>Arthropoda</taxon>
        <taxon>Hexapoda</taxon>
        <taxon>Insecta</taxon>
        <taxon>Pterygota</taxon>
        <taxon>Neoptera</taxon>
        <taxon>Endopterygota</taxon>
        <taxon>Lepidoptera</taxon>
        <taxon>Glossata</taxon>
        <taxon>Ditrysia</taxon>
        <taxon>Papilionoidea</taxon>
        <taxon>Papilionidae</taxon>
        <taxon>Parnassiinae</taxon>
        <taxon>Parnassini</taxon>
        <taxon>Parnassius</taxon>
        <taxon>Parnassius</taxon>
    </lineage>
</organism>
<keyword evidence="1" id="KW-0479">Metal-binding</keyword>
<evidence type="ECO:0000259" key="2">
    <source>
        <dbReference type="PROSITE" id="PS51915"/>
    </source>
</evidence>
<reference evidence="3" key="1">
    <citation type="submission" date="2021-04" db="EMBL/GenBank/DDBJ databases">
        <authorList>
            <person name="Tunstrom K."/>
        </authorList>
    </citation>
    <scope>NUCLEOTIDE SEQUENCE</scope>
</reference>
<dbReference type="GO" id="GO:0005634">
    <property type="term" value="C:nucleus"/>
    <property type="evidence" value="ECO:0007669"/>
    <property type="project" value="InterPro"/>
</dbReference>
<dbReference type="InterPro" id="IPR012934">
    <property type="entry name" value="Znf_AD"/>
</dbReference>
<dbReference type="Proteomes" id="UP000691718">
    <property type="component" value="Unassembled WGS sequence"/>
</dbReference>
<dbReference type="OrthoDB" id="8117402at2759"/>
<sequence length="199" mass="23534">MFEFRGIKTQINIHSCRVCLEIVYDDCVSFKQNNDLSQLFEFCIGISVSPEDVLQILCNKCIKIIREFANFKRQCHAADELWKSQLHQDGVKKEENHEDLAVDATYLSQDENECDIQDDNIYDTYINKNEYQLKANACLKTEDKQLKRNPQKQQRNSNINGKYWRLDVNESDNESHDKEGLIKVLECSKCKKQYRKYIY</sequence>
<feature type="binding site" evidence="1">
    <location>
        <position position="61"/>
    </location>
    <ligand>
        <name>Zn(2+)</name>
        <dbReference type="ChEBI" id="CHEBI:29105"/>
    </ligand>
</feature>
<comment type="caution">
    <text evidence="3">The sequence shown here is derived from an EMBL/GenBank/DDBJ whole genome shotgun (WGS) entry which is preliminary data.</text>
</comment>
<dbReference type="GO" id="GO:0008270">
    <property type="term" value="F:zinc ion binding"/>
    <property type="evidence" value="ECO:0007669"/>
    <property type="project" value="UniProtKB-UniRule"/>
</dbReference>
<name>A0A8S3WNU8_PARAO</name>
<keyword evidence="1" id="KW-0863">Zinc-finger</keyword>
<keyword evidence="1" id="KW-0862">Zinc</keyword>
<dbReference type="PROSITE" id="PS51915">
    <property type="entry name" value="ZAD"/>
    <property type="match status" value="1"/>
</dbReference>
<accession>A0A8S3WNU8</accession>
<feature type="domain" description="ZAD" evidence="2">
    <location>
        <begin position="14"/>
        <end position="85"/>
    </location>
</feature>
<feature type="binding site" evidence="1">
    <location>
        <position position="16"/>
    </location>
    <ligand>
        <name>Zn(2+)</name>
        <dbReference type="ChEBI" id="CHEBI:29105"/>
    </ligand>
</feature>
<dbReference type="Pfam" id="PF07776">
    <property type="entry name" value="zf-AD"/>
    <property type="match status" value="1"/>
</dbReference>
<feature type="binding site" evidence="1">
    <location>
        <position position="58"/>
    </location>
    <ligand>
        <name>Zn(2+)</name>
        <dbReference type="ChEBI" id="CHEBI:29105"/>
    </ligand>
</feature>